<feature type="transmembrane region" description="Helical" evidence="8">
    <location>
        <begin position="271"/>
        <end position="293"/>
    </location>
</feature>
<dbReference type="EMBL" id="FNBG01000001">
    <property type="protein sequence ID" value="SDE61632.1"/>
    <property type="molecule type" value="Genomic_DNA"/>
</dbReference>
<comment type="similarity">
    <text evidence="2">Belongs to the amino acid-polyamine-organocation (APC) superfamily. Spore germination protein (SGP) (TC 2.A.3.9) family.</text>
</comment>
<dbReference type="STRING" id="670482.SAMN04488542_101160"/>
<evidence type="ECO:0000256" key="1">
    <source>
        <dbReference type="ARBA" id="ARBA00004141"/>
    </source>
</evidence>
<dbReference type="GO" id="GO:0016020">
    <property type="term" value="C:membrane"/>
    <property type="evidence" value="ECO:0007669"/>
    <property type="project" value="UniProtKB-SubCell"/>
</dbReference>
<keyword evidence="4" id="KW-0309">Germination</keyword>
<feature type="transmembrane region" description="Helical" evidence="8">
    <location>
        <begin position="41"/>
        <end position="61"/>
    </location>
</feature>
<evidence type="ECO:0000256" key="3">
    <source>
        <dbReference type="ARBA" id="ARBA00022448"/>
    </source>
</evidence>
<feature type="transmembrane region" description="Helical" evidence="8">
    <location>
        <begin position="122"/>
        <end position="141"/>
    </location>
</feature>
<keyword evidence="7 8" id="KW-0472">Membrane</keyword>
<evidence type="ECO:0000313" key="9">
    <source>
        <dbReference type="EMBL" id="SDE61632.1"/>
    </source>
</evidence>
<feature type="transmembrane region" description="Helical" evidence="8">
    <location>
        <begin position="12"/>
        <end position="29"/>
    </location>
</feature>
<protein>
    <submittedName>
        <fullName evidence="9">Spore germination protein KB</fullName>
    </submittedName>
</protein>
<proteinExistence type="inferred from homology"/>
<feature type="transmembrane region" description="Helical" evidence="8">
    <location>
        <begin position="339"/>
        <end position="359"/>
    </location>
</feature>
<evidence type="ECO:0000256" key="2">
    <source>
        <dbReference type="ARBA" id="ARBA00007998"/>
    </source>
</evidence>
<dbReference type="OrthoDB" id="2078716at2"/>
<keyword evidence="10" id="KW-1185">Reference proteome</keyword>
<keyword evidence="3" id="KW-0813">Transport</keyword>
<evidence type="ECO:0000313" key="10">
    <source>
        <dbReference type="Proteomes" id="UP000198972"/>
    </source>
</evidence>
<reference evidence="9 10" key="1">
    <citation type="submission" date="2016-10" db="EMBL/GenBank/DDBJ databases">
        <authorList>
            <person name="de Groot N.N."/>
        </authorList>
    </citation>
    <scope>NUCLEOTIDE SEQUENCE [LARGE SCALE GENOMIC DNA]</scope>
    <source>
        <strain evidence="9 10">DSM 28129</strain>
    </source>
</reference>
<dbReference type="Proteomes" id="UP000198972">
    <property type="component" value="Unassembled WGS sequence"/>
</dbReference>
<sequence length="368" mass="41608">MNQTDKLSVKQAIMWFSMYQIGSTFLVLPRILTQSAQQDGWISGFIAIVMQLLLTPLYMVLIRQFKGKTFSEYLEMTLGKWGGKIVLFIFTIMYPFFIFMVVLRNMTDYITTSVMVETPAEALAIMMLIAVISIVRSGVSVIGRCAEIIFFVMILINLVNIFSFMADAHFEFLLPMVENGIGPIFKGAYSMFSNPFLENILFLFLLGNMTNPKQWSKVVISSSLISGLIFTSVTFFSISLLGAGVVARLTYPTYFIVRTISVADFFERYEIVVSMLFYLTIFFRMSLLLYITAKNFTSIFGLKDYRSLLVPLALISITLQKDIWPNTVESSQILGTAPIIHGNLFGLILPCILCVIGAFRGKKKQSKH</sequence>
<dbReference type="NCBIfam" id="TIGR00912">
    <property type="entry name" value="2A0309"/>
    <property type="match status" value="1"/>
</dbReference>
<keyword evidence="5 8" id="KW-0812">Transmembrane</keyword>
<feature type="transmembrane region" description="Helical" evidence="8">
    <location>
        <begin position="81"/>
        <end position="102"/>
    </location>
</feature>
<feature type="transmembrane region" description="Helical" evidence="8">
    <location>
        <begin position="305"/>
        <end position="324"/>
    </location>
</feature>
<comment type="subcellular location">
    <subcellularLocation>
        <location evidence="1">Membrane</location>
        <topology evidence="1">Multi-pass membrane protein</topology>
    </subcellularLocation>
</comment>
<feature type="transmembrane region" description="Helical" evidence="8">
    <location>
        <begin position="188"/>
        <end position="206"/>
    </location>
</feature>
<dbReference type="InterPro" id="IPR004761">
    <property type="entry name" value="Spore_GerAB"/>
</dbReference>
<evidence type="ECO:0000256" key="6">
    <source>
        <dbReference type="ARBA" id="ARBA00022989"/>
    </source>
</evidence>
<organism evidence="9 10">
    <name type="scientific">Fontibacillus panacisegetis</name>
    <dbReference type="NCBI Taxonomy" id="670482"/>
    <lineage>
        <taxon>Bacteria</taxon>
        <taxon>Bacillati</taxon>
        <taxon>Bacillota</taxon>
        <taxon>Bacilli</taxon>
        <taxon>Bacillales</taxon>
        <taxon>Paenibacillaceae</taxon>
        <taxon>Fontibacillus</taxon>
    </lineage>
</organism>
<gene>
    <name evidence="9" type="ORF">SAMN04488542_101160</name>
</gene>
<feature type="transmembrane region" description="Helical" evidence="8">
    <location>
        <begin position="148"/>
        <end position="168"/>
    </location>
</feature>
<evidence type="ECO:0000256" key="8">
    <source>
        <dbReference type="SAM" id="Phobius"/>
    </source>
</evidence>
<dbReference type="AlphaFoldDB" id="A0A1G7EDB8"/>
<dbReference type="PANTHER" id="PTHR34975:SF2">
    <property type="entry name" value="SPORE GERMINATION PROTEIN A2"/>
    <property type="match status" value="1"/>
</dbReference>
<dbReference type="Pfam" id="PF03845">
    <property type="entry name" value="Spore_permease"/>
    <property type="match status" value="1"/>
</dbReference>
<dbReference type="PANTHER" id="PTHR34975">
    <property type="entry name" value="SPORE GERMINATION PROTEIN A2"/>
    <property type="match status" value="1"/>
</dbReference>
<evidence type="ECO:0000256" key="4">
    <source>
        <dbReference type="ARBA" id="ARBA00022544"/>
    </source>
</evidence>
<feature type="transmembrane region" description="Helical" evidence="8">
    <location>
        <begin position="218"/>
        <end position="251"/>
    </location>
</feature>
<evidence type="ECO:0000256" key="7">
    <source>
        <dbReference type="ARBA" id="ARBA00023136"/>
    </source>
</evidence>
<dbReference type="GO" id="GO:0009847">
    <property type="term" value="P:spore germination"/>
    <property type="evidence" value="ECO:0007669"/>
    <property type="project" value="InterPro"/>
</dbReference>
<keyword evidence="6 8" id="KW-1133">Transmembrane helix</keyword>
<dbReference type="RefSeq" id="WP_091225903.1">
    <property type="nucleotide sequence ID" value="NZ_FNBG01000001.1"/>
</dbReference>
<evidence type="ECO:0000256" key="5">
    <source>
        <dbReference type="ARBA" id="ARBA00022692"/>
    </source>
</evidence>
<accession>A0A1G7EDB8</accession>
<name>A0A1G7EDB8_9BACL</name>